<proteinExistence type="predicted"/>
<evidence type="ECO:0000313" key="1">
    <source>
        <dbReference type="EMBL" id="JAD51372.1"/>
    </source>
</evidence>
<protein>
    <submittedName>
        <fullName evidence="1">Uncharacterized protein</fullName>
    </submittedName>
</protein>
<name>A0A0A9AW86_ARUDO</name>
<dbReference type="EMBL" id="GBRH01246523">
    <property type="protein sequence ID" value="JAD51372.1"/>
    <property type="molecule type" value="Transcribed_RNA"/>
</dbReference>
<sequence>MRKERSSERQLFLSLTQVEACKESLLRMLRMPCPLLSLILCKEITST</sequence>
<organism evidence="1">
    <name type="scientific">Arundo donax</name>
    <name type="common">Giant reed</name>
    <name type="synonym">Donax arundinaceus</name>
    <dbReference type="NCBI Taxonomy" id="35708"/>
    <lineage>
        <taxon>Eukaryota</taxon>
        <taxon>Viridiplantae</taxon>
        <taxon>Streptophyta</taxon>
        <taxon>Embryophyta</taxon>
        <taxon>Tracheophyta</taxon>
        <taxon>Spermatophyta</taxon>
        <taxon>Magnoliopsida</taxon>
        <taxon>Liliopsida</taxon>
        <taxon>Poales</taxon>
        <taxon>Poaceae</taxon>
        <taxon>PACMAD clade</taxon>
        <taxon>Arundinoideae</taxon>
        <taxon>Arundineae</taxon>
        <taxon>Arundo</taxon>
    </lineage>
</organism>
<reference evidence="1" key="2">
    <citation type="journal article" date="2015" name="Data Brief">
        <title>Shoot transcriptome of the giant reed, Arundo donax.</title>
        <authorList>
            <person name="Barrero R.A."/>
            <person name="Guerrero F.D."/>
            <person name="Moolhuijzen P."/>
            <person name="Goolsby J.A."/>
            <person name="Tidwell J."/>
            <person name="Bellgard S.E."/>
            <person name="Bellgard M.I."/>
        </authorList>
    </citation>
    <scope>NUCLEOTIDE SEQUENCE</scope>
    <source>
        <tissue evidence="1">Shoot tissue taken approximately 20 cm above the soil surface</tissue>
    </source>
</reference>
<reference evidence="1" key="1">
    <citation type="submission" date="2014-09" db="EMBL/GenBank/DDBJ databases">
        <authorList>
            <person name="Magalhaes I.L.F."/>
            <person name="Oliveira U."/>
            <person name="Santos F.R."/>
            <person name="Vidigal T.H.D.A."/>
            <person name="Brescovit A.D."/>
            <person name="Santos A.J."/>
        </authorList>
    </citation>
    <scope>NUCLEOTIDE SEQUENCE</scope>
    <source>
        <tissue evidence="1">Shoot tissue taken approximately 20 cm above the soil surface</tissue>
    </source>
</reference>
<accession>A0A0A9AW86</accession>
<dbReference type="AlphaFoldDB" id="A0A0A9AW86"/>